<protein>
    <submittedName>
        <fullName evidence="2">Uncharacterized protein</fullName>
    </submittedName>
</protein>
<feature type="region of interest" description="Disordered" evidence="1">
    <location>
        <begin position="26"/>
        <end position="63"/>
    </location>
</feature>
<reference evidence="3" key="1">
    <citation type="journal article" date="2018" name="Nat. Microbiol.">
        <title>Leveraging single-cell genomics to expand the fungal tree of life.</title>
        <authorList>
            <person name="Ahrendt S.R."/>
            <person name="Quandt C.A."/>
            <person name="Ciobanu D."/>
            <person name="Clum A."/>
            <person name="Salamov A."/>
            <person name="Andreopoulos B."/>
            <person name="Cheng J.F."/>
            <person name="Woyke T."/>
            <person name="Pelin A."/>
            <person name="Henrissat B."/>
            <person name="Reynolds N.K."/>
            <person name="Benny G.L."/>
            <person name="Smith M.E."/>
            <person name="James T.Y."/>
            <person name="Grigoriev I.V."/>
        </authorList>
    </citation>
    <scope>NUCLEOTIDE SEQUENCE [LARGE SCALE GENOMIC DNA]</scope>
</reference>
<dbReference type="Proteomes" id="UP000269721">
    <property type="component" value="Unassembled WGS sequence"/>
</dbReference>
<keyword evidence="3" id="KW-1185">Reference proteome</keyword>
<dbReference type="EMBL" id="KZ996089">
    <property type="protein sequence ID" value="RKO89437.1"/>
    <property type="molecule type" value="Genomic_DNA"/>
</dbReference>
<evidence type="ECO:0000313" key="3">
    <source>
        <dbReference type="Proteomes" id="UP000269721"/>
    </source>
</evidence>
<evidence type="ECO:0000256" key="1">
    <source>
        <dbReference type="SAM" id="MobiDB-lite"/>
    </source>
</evidence>
<accession>A0A4V1IRB1</accession>
<sequence>MMGKRTAQSVKEYFLVVESSWYLEERGEGKDGKGGRGGGDGGGRRSVGDVQNATCPDPNLRKVELTHSPRTGYERNLRRSQEVLSQALLGCRPLVHERIQVLISDGGQAAHSHFGRNILFDGGIHVGTEDPQRSVRCTWRQSVVESVMRFHSCRTQCGPHRMQAPSKMQIDPGCGDRPPTSLADAWSSGRSARGLSIMLDKEQSKCNGPTLQSYLKNGPATIDDGTRMGSACPMVLNEAQTYRSEGLRKLQAFLERGASVNRASVARKFVAACPNGEIRILDLDEVPQSVSDLPEHPYEDRHVGMNLIIKYWMDQRGLDAFWKWVEEEKPLSPRWEDMRPIALDANDEVMEFESDKACAAWINERFRGCLDLEAGKTCGIMEGPCSTGEVYWDSERQYYAHLYQDIVSLEYEWLPCDSSSEHARLGFVRPQISPTTLDDLLSNAFDLKFCSGEGSYFTVVGMFKQEGKEPCIFHFESHCPTRHYRRSTIRHDVYASPVCRVENLGNGLP</sequence>
<name>A0A4V1IRB1_9FUNG</name>
<evidence type="ECO:0000313" key="2">
    <source>
        <dbReference type="EMBL" id="RKO89437.1"/>
    </source>
</evidence>
<organism evidence="2 3">
    <name type="scientific">Blyttiomyces helicus</name>
    <dbReference type="NCBI Taxonomy" id="388810"/>
    <lineage>
        <taxon>Eukaryota</taxon>
        <taxon>Fungi</taxon>
        <taxon>Fungi incertae sedis</taxon>
        <taxon>Chytridiomycota</taxon>
        <taxon>Chytridiomycota incertae sedis</taxon>
        <taxon>Chytridiomycetes</taxon>
        <taxon>Chytridiomycetes incertae sedis</taxon>
        <taxon>Blyttiomyces</taxon>
    </lineage>
</organism>
<feature type="region of interest" description="Disordered" evidence="1">
    <location>
        <begin position="161"/>
        <end position="186"/>
    </location>
</feature>
<dbReference type="AlphaFoldDB" id="A0A4V1IRB1"/>
<gene>
    <name evidence="2" type="ORF">BDK51DRAFT_25597</name>
</gene>
<proteinExistence type="predicted"/>